<dbReference type="GO" id="GO:0006164">
    <property type="term" value="P:purine nucleotide biosynthetic process"/>
    <property type="evidence" value="ECO:0007669"/>
    <property type="project" value="TreeGrafter"/>
</dbReference>
<comment type="caution">
    <text evidence="2">The sequence shown here is derived from an EMBL/GenBank/DDBJ whole genome shotgun (WGS) entry which is preliminary data.</text>
</comment>
<dbReference type="GO" id="GO:0005737">
    <property type="term" value="C:cytoplasm"/>
    <property type="evidence" value="ECO:0007669"/>
    <property type="project" value="TreeGrafter"/>
</dbReference>
<evidence type="ECO:0000259" key="1">
    <source>
        <dbReference type="Pfam" id="PF02769"/>
    </source>
</evidence>
<dbReference type="InterPro" id="IPR036676">
    <property type="entry name" value="PurM-like_C_sf"/>
</dbReference>
<protein>
    <recommendedName>
        <fullName evidence="1">PurM-like C-terminal domain-containing protein</fullName>
    </recommendedName>
</protein>
<dbReference type="OrthoDB" id="6666987at2759"/>
<dbReference type="EMBL" id="JACCJC010000055">
    <property type="protein sequence ID" value="KAF6231627.1"/>
    <property type="molecule type" value="Genomic_DNA"/>
</dbReference>
<dbReference type="AlphaFoldDB" id="A0A8H6FN68"/>
<name>A0A8H6FN68_9LECA</name>
<organism evidence="2 3">
    <name type="scientific">Letharia columbiana</name>
    <dbReference type="NCBI Taxonomy" id="112416"/>
    <lineage>
        <taxon>Eukaryota</taxon>
        <taxon>Fungi</taxon>
        <taxon>Dikarya</taxon>
        <taxon>Ascomycota</taxon>
        <taxon>Pezizomycotina</taxon>
        <taxon>Lecanoromycetes</taxon>
        <taxon>OSLEUM clade</taxon>
        <taxon>Lecanoromycetidae</taxon>
        <taxon>Lecanorales</taxon>
        <taxon>Lecanorineae</taxon>
        <taxon>Parmeliaceae</taxon>
        <taxon>Letharia</taxon>
    </lineage>
</organism>
<feature type="domain" description="PurM-like C-terminal" evidence="1">
    <location>
        <begin position="61"/>
        <end position="120"/>
    </location>
</feature>
<dbReference type="GeneID" id="59291806"/>
<evidence type="ECO:0000313" key="3">
    <source>
        <dbReference type="Proteomes" id="UP000578531"/>
    </source>
</evidence>
<dbReference type="Pfam" id="PF02769">
    <property type="entry name" value="AIRS_C"/>
    <property type="match status" value="1"/>
</dbReference>
<dbReference type="GO" id="GO:0004642">
    <property type="term" value="F:phosphoribosylformylglycinamidine synthase activity"/>
    <property type="evidence" value="ECO:0007669"/>
    <property type="project" value="TreeGrafter"/>
</dbReference>
<dbReference type="RefSeq" id="XP_037161059.1">
    <property type="nucleotide sequence ID" value="XM_037312045.1"/>
</dbReference>
<dbReference type="Gene3D" id="3.90.650.10">
    <property type="entry name" value="PurM-like C-terminal domain"/>
    <property type="match status" value="1"/>
</dbReference>
<dbReference type="PANTHER" id="PTHR10099">
    <property type="entry name" value="PHOSPHORIBOSYLFORMYLGLYCINAMIDINE SYNTHASE"/>
    <property type="match status" value="1"/>
</dbReference>
<dbReference type="SUPFAM" id="SSF56042">
    <property type="entry name" value="PurM C-terminal domain-like"/>
    <property type="match status" value="1"/>
</dbReference>
<sequence length="151" mass="16388">MLTPTLVHEQFNALSSAYSDNAAVILGSEGSFLPPSHINGEYNVVDKPVYNVIKVETGFASVQRDSAEVQRRAQEVINACASMANDNPILFIRDVGAGGLSNAIPELVHDISIGGNFELRDNDNAGCRTATRSGAMRRRKDMFYPSPYLPS</sequence>
<dbReference type="PANTHER" id="PTHR10099:SF1">
    <property type="entry name" value="PHOSPHORIBOSYLFORMYLGLYCINAMIDINE SYNTHASE"/>
    <property type="match status" value="1"/>
</dbReference>
<keyword evidence="3" id="KW-1185">Reference proteome</keyword>
<dbReference type="InterPro" id="IPR010918">
    <property type="entry name" value="PurM-like_C_dom"/>
</dbReference>
<proteinExistence type="predicted"/>
<evidence type="ECO:0000313" key="2">
    <source>
        <dbReference type="EMBL" id="KAF6231627.1"/>
    </source>
</evidence>
<reference evidence="2 3" key="1">
    <citation type="journal article" date="2020" name="Genomics">
        <title>Complete, high-quality genomes from long-read metagenomic sequencing of two wolf lichen thalli reveals enigmatic genome architecture.</title>
        <authorList>
            <person name="McKenzie S.K."/>
            <person name="Walston R.F."/>
            <person name="Allen J.L."/>
        </authorList>
    </citation>
    <scope>NUCLEOTIDE SEQUENCE [LARGE SCALE GENOMIC DNA]</scope>
    <source>
        <strain evidence="2">WasteWater2</strain>
    </source>
</reference>
<gene>
    <name evidence="2" type="ORF">HO173_010159</name>
</gene>
<accession>A0A8H6FN68</accession>
<dbReference type="Proteomes" id="UP000578531">
    <property type="component" value="Unassembled WGS sequence"/>
</dbReference>